<feature type="compositionally biased region" description="Low complexity" evidence="1">
    <location>
        <begin position="256"/>
        <end position="265"/>
    </location>
</feature>
<feature type="compositionally biased region" description="Polar residues" evidence="1">
    <location>
        <begin position="230"/>
        <end position="244"/>
    </location>
</feature>
<feature type="region of interest" description="Disordered" evidence="1">
    <location>
        <begin position="1"/>
        <end position="117"/>
    </location>
</feature>
<keyword evidence="2" id="KW-1185">Reference proteome</keyword>
<reference evidence="3" key="1">
    <citation type="submission" date="2025-08" db="UniProtKB">
        <authorList>
            <consortium name="RefSeq"/>
        </authorList>
    </citation>
    <scope>IDENTIFICATION</scope>
</reference>
<proteinExistence type="predicted"/>
<evidence type="ECO:0000256" key="1">
    <source>
        <dbReference type="SAM" id="MobiDB-lite"/>
    </source>
</evidence>
<feature type="compositionally biased region" description="Basic and acidic residues" evidence="1">
    <location>
        <begin position="58"/>
        <end position="79"/>
    </location>
</feature>
<accession>A0ABM1F5Z2</accession>
<feature type="compositionally biased region" description="Polar residues" evidence="1">
    <location>
        <begin position="341"/>
        <end position="351"/>
    </location>
</feature>
<dbReference type="Proteomes" id="UP000695022">
    <property type="component" value="Unplaced"/>
</dbReference>
<sequence length="365" mass="38638">MAKGGYSIVPPRELSVTSSVRRRSWENGSLKGRLHGDNRSFSLHLTSPETSPTKSPPKRFEADTIKRSPSEKKVPEKRSLLGKLFGMGKSKENKEPRGGSSSSSVGPGSPSRAAATSATYATFSAQFPPPDVNMDVLFERLHAQQELYQGRSLPPARRRRVADDGRAPGGGSPLSSPERAPPSVTLAEATVHPMFYSCYENAADKYHEHVGKEPSPTHAAAAAATAAAKSQRQPSVGKPSSRSAAKSRLHREPPSAAVAVAAADATTDDVGERRTPGVASSARPTTNRVARGDVTAMRADVSSTRAGVTSTRADVTATRADVTDARDHMDSTRDSGFESPKNLNRLGSSSAPGGKNDSQKENDAK</sequence>
<dbReference type="GeneID" id="106819792"/>
<gene>
    <name evidence="3" type="primary">LOC106819792</name>
</gene>
<evidence type="ECO:0000313" key="2">
    <source>
        <dbReference type="Proteomes" id="UP000695022"/>
    </source>
</evidence>
<feature type="compositionally biased region" description="Basic and acidic residues" evidence="1">
    <location>
        <begin position="321"/>
        <end position="336"/>
    </location>
</feature>
<name>A0ABM1F5Z2_PRICU</name>
<feature type="region of interest" description="Disordered" evidence="1">
    <location>
        <begin position="207"/>
        <end position="365"/>
    </location>
</feature>
<evidence type="ECO:0000313" key="3">
    <source>
        <dbReference type="RefSeq" id="XP_014679863.1"/>
    </source>
</evidence>
<feature type="compositionally biased region" description="Low complexity" evidence="1">
    <location>
        <begin position="98"/>
        <end position="117"/>
    </location>
</feature>
<feature type="compositionally biased region" description="Low complexity" evidence="1">
    <location>
        <begin position="219"/>
        <end position="228"/>
    </location>
</feature>
<feature type="compositionally biased region" description="Polar residues" evidence="1">
    <location>
        <begin position="301"/>
        <end position="313"/>
    </location>
</feature>
<protein>
    <submittedName>
        <fullName evidence="3">Uncharacterized protein LOC106819792</fullName>
    </submittedName>
</protein>
<dbReference type="RefSeq" id="XP_014679863.1">
    <property type="nucleotide sequence ID" value="XM_014824377.1"/>
</dbReference>
<organism evidence="2 3">
    <name type="scientific">Priapulus caudatus</name>
    <name type="common">Priapulid worm</name>
    <dbReference type="NCBI Taxonomy" id="37621"/>
    <lineage>
        <taxon>Eukaryota</taxon>
        <taxon>Metazoa</taxon>
        <taxon>Ecdysozoa</taxon>
        <taxon>Scalidophora</taxon>
        <taxon>Priapulida</taxon>
        <taxon>Priapulimorpha</taxon>
        <taxon>Priapulimorphida</taxon>
        <taxon>Priapulidae</taxon>
        <taxon>Priapulus</taxon>
    </lineage>
</organism>
<feature type="region of interest" description="Disordered" evidence="1">
    <location>
        <begin position="147"/>
        <end position="186"/>
    </location>
</feature>